<evidence type="ECO:0000256" key="1">
    <source>
        <dbReference type="SAM" id="Phobius"/>
    </source>
</evidence>
<dbReference type="RefSeq" id="WP_098192799.1">
    <property type="nucleotide sequence ID" value="NZ_CP023777.1"/>
</dbReference>
<dbReference type="AlphaFoldDB" id="A0A291QR68"/>
<organism evidence="2 3">
    <name type="scientific">Chitinophaga caeni</name>
    <dbReference type="NCBI Taxonomy" id="2029983"/>
    <lineage>
        <taxon>Bacteria</taxon>
        <taxon>Pseudomonadati</taxon>
        <taxon>Bacteroidota</taxon>
        <taxon>Chitinophagia</taxon>
        <taxon>Chitinophagales</taxon>
        <taxon>Chitinophagaceae</taxon>
        <taxon>Chitinophaga</taxon>
    </lineage>
</organism>
<feature type="transmembrane region" description="Helical" evidence="1">
    <location>
        <begin position="196"/>
        <end position="213"/>
    </location>
</feature>
<dbReference type="InterPro" id="IPR002798">
    <property type="entry name" value="SpoIIM-like"/>
</dbReference>
<keyword evidence="1" id="KW-0472">Membrane</keyword>
<protein>
    <recommendedName>
        <fullName evidence="4">Stage II sporulation protein M</fullName>
    </recommendedName>
</protein>
<dbReference type="Proteomes" id="UP000220133">
    <property type="component" value="Chromosome"/>
</dbReference>
<keyword evidence="1" id="KW-0812">Transmembrane</keyword>
<dbReference type="OrthoDB" id="9800053at2"/>
<evidence type="ECO:0000313" key="2">
    <source>
        <dbReference type="EMBL" id="ATL46411.1"/>
    </source>
</evidence>
<dbReference type="Pfam" id="PF01944">
    <property type="entry name" value="SpoIIM"/>
    <property type="match status" value="1"/>
</dbReference>
<reference evidence="2 3" key="1">
    <citation type="submission" date="2017-10" db="EMBL/GenBank/DDBJ databases">
        <title>Paenichitinophaga pekingensis gen. nov., sp. nov., isolated from activated sludge.</title>
        <authorList>
            <person name="Jin D."/>
            <person name="Kong X."/>
            <person name="Deng Y."/>
            <person name="Bai Z."/>
        </authorList>
    </citation>
    <scope>NUCLEOTIDE SEQUENCE [LARGE SCALE GENOMIC DNA]</scope>
    <source>
        <strain evidence="2 3">13</strain>
    </source>
</reference>
<evidence type="ECO:0008006" key="4">
    <source>
        <dbReference type="Google" id="ProtNLM"/>
    </source>
</evidence>
<proteinExistence type="predicted"/>
<dbReference type="KEGG" id="cbae:COR50_04040"/>
<feature type="transmembrane region" description="Helical" evidence="1">
    <location>
        <begin position="95"/>
        <end position="116"/>
    </location>
</feature>
<dbReference type="PANTHER" id="PTHR35337:SF1">
    <property type="entry name" value="SLR1478 PROTEIN"/>
    <property type="match status" value="1"/>
</dbReference>
<feature type="transmembrane region" description="Helical" evidence="1">
    <location>
        <begin position="163"/>
        <end position="184"/>
    </location>
</feature>
<name>A0A291QR68_9BACT</name>
<sequence length="327" mass="36787">MRESLFIKKNLARWKSYEQEVSQDPDEMAERFTTIVDDLAYSKTFYSYSKTTQYLNGLAAGMYQSIYSTPIKEPGRFKKLLMYQVPLIVAKYKKVFLFAALLFMSICMLSAFSASVDDTFVRGVLGDNYVNMTEENIAKGDPFNVYKDSNELMMWVQIANNNLNVALSSFVMGVLLGLGSLYILVNNAFMVGAFQYFFFAKGLGMASVLVIWIHGTLEISAIIISSAAGLILGYNLLFPGTLKRVEALKRAAFEGLKIMFTIIPIITLAAFLEGFVTRHTEMPVFLSTSILAISFVIIIGYYVIWPIQLVRKGFSLDEKGRVLFPKN</sequence>
<accession>A0A291QR68</accession>
<dbReference type="PANTHER" id="PTHR35337">
    <property type="entry name" value="SLR1478 PROTEIN"/>
    <property type="match status" value="1"/>
</dbReference>
<dbReference type="EMBL" id="CP023777">
    <property type="protein sequence ID" value="ATL46411.1"/>
    <property type="molecule type" value="Genomic_DNA"/>
</dbReference>
<keyword evidence="1" id="KW-1133">Transmembrane helix</keyword>
<feature type="transmembrane region" description="Helical" evidence="1">
    <location>
        <begin position="219"/>
        <end position="237"/>
    </location>
</feature>
<gene>
    <name evidence="2" type="ORF">COR50_04040</name>
</gene>
<feature type="transmembrane region" description="Helical" evidence="1">
    <location>
        <begin position="282"/>
        <end position="304"/>
    </location>
</feature>
<evidence type="ECO:0000313" key="3">
    <source>
        <dbReference type="Proteomes" id="UP000220133"/>
    </source>
</evidence>
<feature type="transmembrane region" description="Helical" evidence="1">
    <location>
        <begin position="258"/>
        <end position="276"/>
    </location>
</feature>
<keyword evidence="3" id="KW-1185">Reference proteome</keyword>